<dbReference type="AlphaFoldDB" id="A0AAV1U1A8"/>
<gene>
    <name evidence="1" type="ORF">PM001_LOCUS12722</name>
</gene>
<evidence type="ECO:0000313" key="1">
    <source>
        <dbReference type="EMBL" id="CAK7927572.1"/>
    </source>
</evidence>
<sequence length="188" mass="20997">MPPCSMLTAMQVANAAAGLYASCRQLLVQPHRIALKQPQVLDVNRKVSIGDCTNRVVNERRQMNGPSLALEVSLDAVVLVTIGLGCPDQRRRLRVVDGLLYKCHYKVYNRHRACGVVVDLQVWPQRRSGERGYRLVDPQLNPVRYVAGRRSNGSLNDLEGYIVASVNGIQSPRAVVEHMRECLRPRAS</sequence>
<organism evidence="1 2">
    <name type="scientific">Peronospora matthiolae</name>
    <dbReference type="NCBI Taxonomy" id="2874970"/>
    <lineage>
        <taxon>Eukaryota</taxon>
        <taxon>Sar</taxon>
        <taxon>Stramenopiles</taxon>
        <taxon>Oomycota</taxon>
        <taxon>Peronosporomycetes</taxon>
        <taxon>Peronosporales</taxon>
        <taxon>Peronosporaceae</taxon>
        <taxon>Peronospora</taxon>
    </lineage>
</organism>
<dbReference type="Proteomes" id="UP001162060">
    <property type="component" value="Unassembled WGS sequence"/>
</dbReference>
<comment type="caution">
    <text evidence="1">The sequence shown here is derived from an EMBL/GenBank/DDBJ whole genome shotgun (WGS) entry which is preliminary data.</text>
</comment>
<protein>
    <submittedName>
        <fullName evidence="1">Uncharacterized protein</fullName>
    </submittedName>
</protein>
<dbReference type="EMBL" id="CAKLBY020000111">
    <property type="protein sequence ID" value="CAK7927572.1"/>
    <property type="molecule type" value="Genomic_DNA"/>
</dbReference>
<reference evidence="1" key="1">
    <citation type="submission" date="2024-01" db="EMBL/GenBank/DDBJ databases">
        <authorList>
            <person name="Webb A."/>
        </authorList>
    </citation>
    <scope>NUCLEOTIDE SEQUENCE</scope>
    <source>
        <strain evidence="1">Pm1</strain>
    </source>
</reference>
<name>A0AAV1U1A8_9STRA</name>
<accession>A0AAV1U1A8</accession>
<evidence type="ECO:0000313" key="2">
    <source>
        <dbReference type="Proteomes" id="UP001162060"/>
    </source>
</evidence>
<proteinExistence type="predicted"/>